<keyword evidence="4" id="KW-0472">Membrane</keyword>
<evidence type="ECO:0000256" key="3">
    <source>
        <dbReference type="SAM" id="MobiDB-lite"/>
    </source>
</evidence>
<feature type="compositionally biased region" description="Acidic residues" evidence="3">
    <location>
        <begin position="547"/>
        <end position="559"/>
    </location>
</feature>
<evidence type="ECO:0000313" key="6">
    <source>
        <dbReference type="Proteomes" id="UP000604046"/>
    </source>
</evidence>
<dbReference type="PANTHER" id="PTHR24369">
    <property type="entry name" value="ANTIGEN BSP, PUTATIVE-RELATED"/>
    <property type="match status" value="1"/>
</dbReference>
<evidence type="ECO:0000256" key="4">
    <source>
        <dbReference type="SAM" id="Phobius"/>
    </source>
</evidence>
<dbReference type="InterPro" id="IPR032675">
    <property type="entry name" value="LRR_dom_sf"/>
</dbReference>
<dbReference type="GO" id="GO:0005886">
    <property type="term" value="C:plasma membrane"/>
    <property type="evidence" value="ECO:0007669"/>
    <property type="project" value="TreeGrafter"/>
</dbReference>
<keyword evidence="4" id="KW-1133">Transmembrane helix</keyword>
<dbReference type="Pfam" id="PF13855">
    <property type="entry name" value="LRR_8"/>
    <property type="match status" value="2"/>
</dbReference>
<feature type="transmembrane region" description="Helical" evidence="4">
    <location>
        <begin position="34"/>
        <end position="56"/>
    </location>
</feature>
<keyword evidence="2" id="KW-0677">Repeat</keyword>
<protein>
    <submittedName>
        <fullName evidence="5">CPN2 protein</fullName>
    </submittedName>
</protein>
<comment type="caution">
    <text evidence="5">The sequence shown here is derived from an EMBL/GenBank/DDBJ whole genome shotgun (WGS) entry which is preliminary data.</text>
</comment>
<dbReference type="Gene3D" id="3.80.10.10">
    <property type="entry name" value="Ribonuclease Inhibitor"/>
    <property type="match status" value="1"/>
</dbReference>
<evidence type="ECO:0000313" key="5">
    <source>
        <dbReference type="EMBL" id="CAE7228773.1"/>
    </source>
</evidence>
<sequence length="1252" mass="136366">MWMLWMSRASAGLEPMASQPSQEGMVVKTPMENYLSGSSWAAGFLLSLTAMQTGALSVVRKSCEQEELVWLVAACPAALGLAAALRLMQLLSKKQLAHACLQLGVVLTELQDNGVVDICLFAAVLAYFLLILVLVSADTSTMLVALSALGGSVWTVLKALSAARDIDRSLTSVEVNSACFADSSERPKMALLPWSALLLATQGGKLEDLRRLLSSSSSSTESRAPAGLAMRLAVLHQGAVVHFLSHSKAGFLMLPAFVAMVASSWCISGAHMTAYACSAGQLTDLMLASSTHSLAYVPWQTHYQVITDTSFQRLPLVAWVHPSTTRSMSLRQPDPTSGLPPPPLSIAIEDNQSSAVEVVELAHRRVPRAASIMVQGPRPSQPETTYQVRFAPLKTLPTVLTISAQSFRRKVVWSSLLGSVVSIPTGVQDVHITVSLTDFVLGLPHPPNHRPSQNAGLWTEHHPVINASKERCSRLCGHSLDCFDVYPGRHGCYMVVGDRHHWEAEGELEAVSNGTGAVSVGSPNPTYTDRVMRGRLDGCAIAPKEAEQEEAEEAEEEDKEGMNGAASMPCSPPVEAEAGQLIFRKVRPDWRGNEATLSFALDVEIGGQRFETGFMPVLLRQGPPQATKALVMLLGMNASGTNVLSSQSSVDDEGNIVANVSEYDPMAFSSFKLLVMPLLPDPAFRANWSEWAPAGEAEKKLAEKHGQCSESGFVRSRYAICAAHGGVAQERSLWDEPMAVRIDPFRGQPESPPTFTVVPRRAKKDGWDQTWSSKDHSVTIEFGSVDSPAAWAAKRHGCSILNSSAAERGVLTSADAICHLLPKCEMHEMQLCGQVRNESLGGHAIWDWSSRVIERVRTSPLLAPKGVVKLLICLQAQATACSRSIRREWLYEESGGGVGLKGYGVQIPMRTLLQQVNSIPGGLALLQEIRAKLPKKEAARFDEDAAKEVWWLPEPSSSLLSTMAVMSEDLAALVAGALIRSPSVKVPPMTSQLQEAFANVTKLSMMDLVDAEQLHKVAALARLVPSLQQLMLSCARCSPLRKVPPPESLEGLSQHRELQHLSLINFQLALPADVFRGLGQLQTLRLDRNQLKSLPSAVFHGLQKLRVLNLDSNQLQALPAEVFKGLDRLEQLQLVHNKFPTLRADVFGGLGRLKTLRLNHNSLRSLPAGLFQDLSQLINLHLEGNQLESLDGQIFKGLHAMEKLCLSQNKLKSLPADVFHGLDHLKELQLRLNSLNASEVCQRNPSIRMCYF</sequence>
<keyword evidence="6" id="KW-1185">Reference proteome</keyword>
<proteinExistence type="predicted"/>
<evidence type="ECO:0000256" key="2">
    <source>
        <dbReference type="ARBA" id="ARBA00022737"/>
    </source>
</evidence>
<dbReference type="SUPFAM" id="SSF52058">
    <property type="entry name" value="L domain-like"/>
    <property type="match status" value="1"/>
</dbReference>
<dbReference type="Proteomes" id="UP000604046">
    <property type="component" value="Unassembled WGS sequence"/>
</dbReference>
<dbReference type="InterPro" id="IPR003591">
    <property type="entry name" value="Leu-rich_rpt_typical-subtyp"/>
</dbReference>
<dbReference type="InterPro" id="IPR050541">
    <property type="entry name" value="LRR_TM_domain-containing"/>
</dbReference>
<accession>A0A812KKU4</accession>
<dbReference type="AlphaFoldDB" id="A0A812KKU4"/>
<evidence type="ECO:0000256" key="1">
    <source>
        <dbReference type="ARBA" id="ARBA00022614"/>
    </source>
</evidence>
<dbReference type="OrthoDB" id="447824at2759"/>
<dbReference type="PROSITE" id="PS51450">
    <property type="entry name" value="LRR"/>
    <property type="match status" value="1"/>
</dbReference>
<organism evidence="5 6">
    <name type="scientific">Symbiodinium natans</name>
    <dbReference type="NCBI Taxonomy" id="878477"/>
    <lineage>
        <taxon>Eukaryota</taxon>
        <taxon>Sar</taxon>
        <taxon>Alveolata</taxon>
        <taxon>Dinophyceae</taxon>
        <taxon>Suessiales</taxon>
        <taxon>Symbiodiniaceae</taxon>
        <taxon>Symbiodinium</taxon>
    </lineage>
</organism>
<dbReference type="InterPro" id="IPR001611">
    <property type="entry name" value="Leu-rich_rpt"/>
</dbReference>
<dbReference type="SMART" id="SM00369">
    <property type="entry name" value="LRR_TYP"/>
    <property type="match status" value="6"/>
</dbReference>
<feature type="transmembrane region" description="Helical" evidence="4">
    <location>
        <begin position="115"/>
        <end position="135"/>
    </location>
</feature>
<dbReference type="EMBL" id="CAJNDS010000702">
    <property type="protein sequence ID" value="CAE7228773.1"/>
    <property type="molecule type" value="Genomic_DNA"/>
</dbReference>
<reference evidence="5" key="1">
    <citation type="submission" date="2021-02" db="EMBL/GenBank/DDBJ databases">
        <authorList>
            <person name="Dougan E. K."/>
            <person name="Rhodes N."/>
            <person name="Thang M."/>
            <person name="Chan C."/>
        </authorList>
    </citation>
    <scope>NUCLEOTIDE SEQUENCE</scope>
</reference>
<feature type="transmembrane region" description="Helical" evidence="4">
    <location>
        <begin position="141"/>
        <end position="160"/>
    </location>
</feature>
<dbReference type="SMART" id="SM00364">
    <property type="entry name" value="LRR_BAC"/>
    <property type="match status" value="4"/>
</dbReference>
<gene>
    <name evidence="5" type="primary">CPN2</name>
    <name evidence="5" type="ORF">SNAT2548_LOCUS9135</name>
</gene>
<dbReference type="PANTHER" id="PTHR24369:SF211">
    <property type="entry name" value="LEUCINE-RICH REPEAT-CONTAINING PROTEIN 15-LIKE"/>
    <property type="match status" value="1"/>
</dbReference>
<feature type="transmembrane region" description="Helical" evidence="4">
    <location>
        <begin position="68"/>
        <end position="88"/>
    </location>
</feature>
<name>A0A812KKU4_9DINO</name>
<keyword evidence="4" id="KW-0812">Transmembrane</keyword>
<feature type="region of interest" description="Disordered" evidence="3">
    <location>
        <begin position="545"/>
        <end position="570"/>
    </location>
</feature>
<dbReference type="FunFam" id="3.80.10.10:FF:001164">
    <property type="entry name" value="GH01279p"/>
    <property type="match status" value="1"/>
</dbReference>
<keyword evidence="1" id="KW-0433">Leucine-rich repeat</keyword>